<dbReference type="Proteomes" id="UP000555763">
    <property type="component" value="Unassembled WGS sequence"/>
</dbReference>
<dbReference type="AlphaFoldDB" id="A0A085P409"/>
<gene>
    <name evidence="1" type="ORF">A5U30_001772</name>
    <name evidence="2" type="ORF">A5U30_004220</name>
    <name evidence="6" type="ORF">C9160_08480</name>
    <name evidence="3" type="ORF">R8G00_06650</name>
    <name evidence="4" type="ORF">R8G00_20615</name>
    <name evidence="5" type="ORF">R8G00_31060</name>
</gene>
<comment type="caution">
    <text evidence="1">The sequence shown here is derived from an EMBL/GenBank/DDBJ whole genome shotgun (WGS) entry which is preliminary data.</text>
</comment>
<evidence type="ECO:0000313" key="4">
    <source>
        <dbReference type="EMBL" id="MDW9351925.1"/>
    </source>
</evidence>
<dbReference type="EMBL" id="AATLZG010000033">
    <property type="protein sequence ID" value="EFM8156511.1"/>
    <property type="molecule type" value="Genomic_DNA"/>
</dbReference>
<dbReference type="EMBL" id="RRNI01000007">
    <property type="protein sequence ID" value="TJH22655.1"/>
    <property type="molecule type" value="Genomic_DNA"/>
</dbReference>
<evidence type="ECO:0000313" key="2">
    <source>
        <dbReference type="EMBL" id="EFM8156511.1"/>
    </source>
</evidence>
<accession>A0A085P409</accession>
<dbReference type="Proteomes" id="UP001271591">
    <property type="component" value="Unassembled WGS sequence"/>
</dbReference>
<dbReference type="RefSeq" id="WP_000568660.1">
    <property type="nucleotide sequence ID" value="NZ_BDLJ01000120.1"/>
</dbReference>
<evidence type="ECO:0000313" key="6">
    <source>
        <dbReference type="EMBL" id="TJH22655.1"/>
    </source>
</evidence>
<evidence type="ECO:0000313" key="7">
    <source>
        <dbReference type="Proteomes" id="UP000306700"/>
    </source>
</evidence>
<evidence type="ECO:0000313" key="8">
    <source>
        <dbReference type="Proteomes" id="UP000555763"/>
    </source>
</evidence>
<protein>
    <submittedName>
        <fullName evidence="1">DUF4754 domain-containing protein</fullName>
    </submittedName>
    <submittedName>
        <fullName evidence="3">DUF4754 family protein</fullName>
    </submittedName>
</protein>
<dbReference type="EMBL" id="JAWPMK010000013">
    <property type="protein sequence ID" value="MDW9353846.1"/>
    <property type="molecule type" value="Genomic_DNA"/>
</dbReference>
<reference evidence="3" key="3">
    <citation type="submission" date="2023-10" db="EMBL/GenBank/DDBJ databases">
        <title>Draft Genome Sequence of a Shiga toxin-producing Escherichia coli strain from deer meat showing an IS-element integration in the B-subunit of the Shiga toxin Stx2b gene.</title>
        <authorList>
            <person name="Projahn M."/>
            <person name="Borowiak M."/>
        </authorList>
    </citation>
    <scope>NUCLEOTIDE SEQUENCE</scope>
    <source>
        <strain evidence="3">BfR-EC-18960</strain>
    </source>
</reference>
<organism evidence="1 8">
    <name type="scientific">Escherichia coli</name>
    <dbReference type="NCBI Taxonomy" id="562"/>
    <lineage>
        <taxon>Bacteria</taxon>
        <taxon>Pseudomonadati</taxon>
        <taxon>Pseudomonadota</taxon>
        <taxon>Gammaproteobacteria</taxon>
        <taxon>Enterobacterales</taxon>
        <taxon>Enterobacteriaceae</taxon>
        <taxon>Escherichia</taxon>
    </lineage>
</organism>
<proteinExistence type="predicted"/>
<reference evidence="1 8" key="2">
    <citation type="submission" date="2020-02" db="EMBL/GenBank/DDBJ databases">
        <authorList>
            <consortium name="PulseNet: The National Subtyping Network for Foodborne Disease Surveillance"/>
            <person name="Tarr C.L."/>
            <person name="Trees E."/>
            <person name="Katz L.S."/>
            <person name="Carleton-Romer H.A."/>
            <person name="Stroika S."/>
            <person name="Kucerova Z."/>
            <person name="Roache K.F."/>
            <person name="Sabol A.L."/>
            <person name="Besser J."/>
            <person name="Gerner-Smidt P."/>
        </authorList>
    </citation>
    <scope>NUCLEOTIDE SEQUENCE [LARGE SCALE GENOMIC DNA]</scope>
    <source>
        <strain evidence="1 8">PNUSAE002719</strain>
    </source>
</reference>
<dbReference type="EMBL" id="JAWPMK010000001">
    <property type="protein sequence ID" value="MDW9349312.1"/>
    <property type="molecule type" value="Genomic_DNA"/>
</dbReference>
<reference evidence="6 7" key="1">
    <citation type="submission" date="2018-12" db="EMBL/GenBank/DDBJ databases">
        <title>Food and Water Safety Consortium.</title>
        <authorList>
            <person name="Tyson S."/>
            <person name="Peterson C.-L."/>
            <person name="Olson A."/>
            <person name="Tyler S."/>
            <person name="Cabral J."/>
            <person name="Lynch T."/>
            <person name="Knox N."/>
            <person name="Van Domselaar G."/>
            <person name="Graham M."/>
        </authorList>
    </citation>
    <scope>NUCLEOTIDE SEQUENCE [LARGE SCALE GENOMIC DNA]</scope>
    <source>
        <strain evidence="6 7">FWSEC0384</strain>
    </source>
</reference>
<dbReference type="EMBL" id="AATLZG010000009">
    <property type="protein sequence ID" value="EFM8154177.1"/>
    <property type="molecule type" value="Genomic_DNA"/>
</dbReference>
<sequence>MIEAYKILINNALQRYHFELANRGVTRDEGLRNSLRGAIMGLYNCALGSDDREALEELKVIVAELFEGEIVEPYFTEVAA</sequence>
<dbReference type="InterPro" id="IPR031860">
    <property type="entry name" value="DUF4754"/>
</dbReference>
<name>A0A085P409_ECOLX</name>
<evidence type="ECO:0000313" key="1">
    <source>
        <dbReference type="EMBL" id="EFM8154177.1"/>
    </source>
</evidence>
<dbReference type="Proteomes" id="UP000306700">
    <property type="component" value="Unassembled WGS sequence"/>
</dbReference>
<dbReference type="Pfam" id="PF15946">
    <property type="entry name" value="DUF4754"/>
    <property type="match status" value="1"/>
</dbReference>
<evidence type="ECO:0000313" key="5">
    <source>
        <dbReference type="EMBL" id="MDW9353846.1"/>
    </source>
</evidence>
<dbReference type="EMBL" id="JAWPMK010000002">
    <property type="protein sequence ID" value="MDW9351925.1"/>
    <property type="molecule type" value="Genomic_DNA"/>
</dbReference>
<evidence type="ECO:0000313" key="3">
    <source>
        <dbReference type="EMBL" id="MDW9349312.1"/>
    </source>
</evidence>